<protein>
    <recommendedName>
        <fullName evidence="2">Nucleotide modification associated domain-containing protein</fullName>
    </recommendedName>
</protein>
<sequence length="177" mass="20285">MTNKTTMVRKHYSSLHCNQWIVDIVEDSCAVTGYVQPDGSDGSVYGYDTEDEAKTAAALYEEKTSAVEPPQDKKQWGHPDFYKLLKQMADLHSRKNHDYAGRSDPLKNLRACERLNLEPFLGVLVRLQDKWSRLEEFVKSGQLMVKDESVIDTLMDNAVYSLLAIILYQEAQHKKEN</sequence>
<comment type="caution">
    <text evidence="1">The sequence shown here is derived from an EMBL/GenBank/DDBJ whole genome shotgun (WGS) entry which is preliminary data.</text>
</comment>
<evidence type="ECO:0008006" key="2">
    <source>
        <dbReference type="Google" id="ProtNLM"/>
    </source>
</evidence>
<accession>A0A0F9RIH0</accession>
<organism evidence="1">
    <name type="scientific">marine sediment metagenome</name>
    <dbReference type="NCBI Taxonomy" id="412755"/>
    <lineage>
        <taxon>unclassified sequences</taxon>
        <taxon>metagenomes</taxon>
        <taxon>ecological metagenomes</taxon>
    </lineage>
</organism>
<reference evidence="1" key="1">
    <citation type="journal article" date="2015" name="Nature">
        <title>Complex archaea that bridge the gap between prokaryotes and eukaryotes.</title>
        <authorList>
            <person name="Spang A."/>
            <person name="Saw J.H."/>
            <person name="Jorgensen S.L."/>
            <person name="Zaremba-Niedzwiedzka K."/>
            <person name="Martijn J."/>
            <person name="Lind A.E."/>
            <person name="van Eijk R."/>
            <person name="Schleper C."/>
            <person name="Guy L."/>
            <person name="Ettema T.J."/>
        </authorList>
    </citation>
    <scope>NUCLEOTIDE SEQUENCE</scope>
</reference>
<proteinExistence type="predicted"/>
<name>A0A0F9RIH0_9ZZZZ</name>
<dbReference type="EMBL" id="LAZR01000851">
    <property type="protein sequence ID" value="KKN56260.1"/>
    <property type="molecule type" value="Genomic_DNA"/>
</dbReference>
<dbReference type="AlphaFoldDB" id="A0A0F9RIH0"/>
<gene>
    <name evidence="1" type="ORF">LCGC14_0574050</name>
</gene>
<evidence type="ECO:0000313" key="1">
    <source>
        <dbReference type="EMBL" id="KKN56260.1"/>
    </source>
</evidence>